<dbReference type="InterPro" id="IPR000428">
    <property type="entry name" value="Cu-bd"/>
</dbReference>
<proteinExistence type="predicted"/>
<organism evidence="3 4">
    <name type="scientific">Prevotella illustrans</name>
    <dbReference type="NCBI Taxonomy" id="2800387"/>
    <lineage>
        <taxon>Bacteria</taxon>
        <taxon>Pseudomonadati</taxon>
        <taxon>Bacteroidota</taxon>
        <taxon>Bacteroidia</taxon>
        <taxon>Bacteroidales</taxon>
        <taxon>Prevotellaceae</taxon>
        <taxon>Prevotella</taxon>
    </lineage>
</organism>
<dbReference type="RefSeq" id="WP_107582883.1">
    <property type="nucleotide sequence ID" value="NZ_JAERMS010000042.1"/>
</dbReference>
<dbReference type="InterPro" id="IPR017969">
    <property type="entry name" value="Heavy-metal-associated_CS"/>
</dbReference>
<evidence type="ECO:0000256" key="1">
    <source>
        <dbReference type="ARBA" id="ARBA00022723"/>
    </source>
</evidence>
<name>A0ABS3M7Z5_9BACT</name>
<dbReference type="PROSITE" id="PS50846">
    <property type="entry name" value="HMA_2"/>
    <property type="match status" value="1"/>
</dbReference>
<feature type="domain" description="HMA" evidence="2">
    <location>
        <begin position="1"/>
        <end position="66"/>
    </location>
</feature>
<gene>
    <name evidence="3" type="ORF">JHU38_10570</name>
</gene>
<dbReference type="InterPro" id="IPR036163">
    <property type="entry name" value="HMA_dom_sf"/>
</dbReference>
<sequence length="68" mass="7078">MKQTFSVSGMKCVHCKANVENAIKGVNGVVAAEANLNEANVTVDFEAPATPEAIRAAVNGAGRYELSL</sequence>
<evidence type="ECO:0000313" key="4">
    <source>
        <dbReference type="Proteomes" id="UP000664265"/>
    </source>
</evidence>
<accession>A0ABS3M7Z5</accession>
<protein>
    <submittedName>
        <fullName evidence="3">Heavy-metal-associated domain-containing protein</fullName>
    </submittedName>
</protein>
<dbReference type="Gene3D" id="3.30.70.100">
    <property type="match status" value="1"/>
</dbReference>
<reference evidence="3 4" key="1">
    <citation type="submission" date="2021-01" db="EMBL/GenBank/DDBJ databases">
        <title>Prevotella A2931 sp. nov.</title>
        <authorList>
            <person name="Buhl M."/>
            <person name="Oberhettinger P."/>
        </authorList>
    </citation>
    <scope>NUCLEOTIDE SEQUENCE [LARGE SCALE GENOMIC DNA]</scope>
    <source>
        <strain evidence="3 4">A2931</strain>
    </source>
</reference>
<dbReference type="Pfam" id="PF00403">
    <property type="entry name" value="HMA"/>
    <property type="match status" value="1"/>
</dbReference>
<comment type="caution">
    <text evidence="3">The sequence shown here is derived from an EMBL/GenBank/DDBJ whole genome shotgun (WGS) entry which is preliminary data.</text>
</comment>
<keyword evidence="4" id="KW-1185">Reference proteome</keyword>
<evidence type="ECO:0000259" key="2">
    <source>
        <dbReference type="PROSITE" id="PS50846"/>
    </source>
</evidence>
<dbReference type="Proteomes" id="UP000664265">
    <property type="component" value="Unassembled WGS sequence"/>
</dbReference>
<evidence type="ECO:0000313" key="3">
    <source>
        <dbReference type="EMBL" id="MBO1364201.1"/>
    </source>
</evidence>
<keyword evidence="1" id="KW-0479">Metal-binding</keyword>
<dbReference type="SUPFAM" id="SSF55008">
    <property type="entry name" value="HMA, heavy metal-associated domain"/>
    <property type="match status" value="1"/>
</dbReference>
<dbReference type="CDD" id="cd00371">
    <property type="entry name" value="HMA"/>
    <property type="match status" value="1"/>
</dbReference>
<dbReference type="PRINTS" id="PR00944">
    <property type="entry name" value="CUEXPORT"/>
</dbReference>
<dbReference type="PROSITE" id="PS01047">
    <property type="entry name" value="HMA_1"/>
    <property type="match status" value="1"/>
</dbReference>
<dbReference type="InterPro" id="IPR006121">
    <property type="entry name" value="HMA_dom"/>
</dbReference>
<dbReference type="EMBL" id="JAERMS010000042">
    <property type="protein sequence ID" value="MBO1364201.1"/>
    <property type="molecule type" value="Genomic_DNA"/>
</dbReference>